<feature type="coiled-coil region" evidence="2">
    <location>
        <begin position="237"/>
        <end position="271"/>
    </location>
</feature>
<evidence type="ECO:0000256" key="1">
    <source>
        <dbReference type="ARBA" id="ARBA00023054"/>
    </source>
</evidence>
<dbReference type="Pfam" id="PF21773">
    <property type="entry name" value="ODAD1_CC"/>
    <property type="match status" value="1"/>
</dbReference>
<feature type="compositionally biased region" description="Basic and acidic residues" evidence="3">
    <location>
        <begin position="501"/>
        <end position="514"/>
    </location>
</feature>
<evidence type="ECO:0000256" key="3">
    <source>
        <dbReference type="SAM" id="MobiDB-lite"/>
    </source>
</evidence>
<feature type="coiled-coil region" evidence="2">
    <location>
        <begin position="73"/>
        <end position="100"/>
    </location>
</feature>
<dbReference type="PANTHER" id="PTHR21694">
    <property type="entry name" value="COILED-COIL DOMAIN-CONTAINING PROTEIN 63"/>
    <property type="match status" value="1"/>
</dbReference>
<organism evidence="5 6">
    <name type="scientific">Pythium insidiosum</name>
    <name type="common">Pythiosis disease agent</name>
    <dbReference type="NCBI Taxonomy" id="114742"/>
    <lineage>
        <taxon>Eukaryota</taxon>
        <taxon>Sar</taxon>
        <taxon>Stramenopiles</taxon>
        <taxon>Oomycota</taxon>
        <taxon>Peronosporomycetes</taxon>
        <taxon>Pythiales</taxon>
        <taxon>Pythiaceae</taxon>
        <taxon>Pythium</taxon>
    </lineage>
</organism>
<feature type="domain" description="ODAD1 central coiled coil region" evidence="4">
    <location>
        <begin position="180"/>
        <end position="472"/>
    </location>
</feature>
<dbReference type="EMBL" id="JAKCXM010000018">
    <property type="protein sequence ID" value="KAJ0407757.1"/>
    <property type="molecule type" value="Genomic_DNA"/>
</dbReference>
<keyword evidence="6" id="KW-1185">Reference proteome</keyword>
<feature type="compositionally biased region" description="Polar residues" evidence="3">
    <location>
        <begin position="518"/>
        <end position="544"/>
    </location>
</feature>
<dbReference type="Proteomes" id="UP001209570">
    <property type="component" value="Unassembled WGS sequence"/>
</dbReference>
<evidence type="ECO:0000259" key="4">
    <source>
        <dbReference type="Pfam" id="PF21773"/>
    </source>
</evidence>
<comment type="caution">
    <text evidence="5">The sequence shown here is derived from an EMBL/GenBank/DDBJ whole genome shotgun (WGS) entry which is preliminary data.</text>
</comment>
<accession>A0AAD5MHA8</accession>
<reference evidence="5" key="1">
    <citation type="submission" date="2021-12" db="EMBL/GenBank/DDBJ databases">
        <title>Prjna785345.</title>
        <authorList>
            <person name="Rujirawat T."/>
            <person name="Krajaejun T."/>
        </authorList>
    </citation>
    <scope>NUCLEOTIDE SEQUENCE</scope>
    <source>
        <strain evidence="5">Pi057C3</strain>
    </source>
</reference>
<feature type="coiled-coil region" evidence="2">
    <location>
        <begin position="387"/>
        <end position="446"/>
    </location>
</feature>
<evidence type="ECO:0000313" key="5">
    <source>
        <dbReference type="EMBL" id="KAJ0407757.1"/>
    </source>
</evidence>
<dbReference type="InterPro" id="IPR049258">
    <property type="entry name" value="ODAD1_CC"/>
</dbReference>
<dbReference type="AlphaFoldDB" id="A0AAD5MHA8"/>
<proteinExistence type="predicted"/>
<evidence type="ECO:0000256" key="2">
    <source>
        <dbReference type="SAM" id="Coils"/>
    </source>
</evidence>
<feature type="compositionally biased region" description="Low complexity" evidence="3">
    <location>
        <begin position="595"/>
        <end position="604"/>
    </location>
</feature>
<protein>
    <recommendedName>
        <fullName evidence="4">ODAD1 central coiled coil region domain-containing protein</fullName>
    </recommendedName>
</protein>
<feature type="compositionally biased region" description="Polar residues" evidence="3">
    <location>
        <begin position="31"/>
        <end position="45"/>
    </location>
</feature>
<evidence type="ECO:0000313" key="6">
    <source>
        <dbReference type="Proteomes" id="UP001209570"/>
    </source>
</evidence>
<dbReference type="PANTHER" id="PTHR21694:SF18">
    <property type="entry name" value="COILED-COIL DOMAIN-CONTAINING PROTEIN 63"/>
    <property type="match status" value="1"/>
</dbReference>
<sequence>MPAADLPSPAERRGAVHGVRLHAGREAPPSKMTSSGGIMQKSASETALRKRQLDSLLQQELLVLERDEGKRHAKELSNTLLEYAKKIDEVQAKNRRLEEELSFDDTVARVDPFYSDEVADKLSTLYKQGNNIMVRLELERKEIARLNGLIQRSEAALAHQKTKLYELSALDHNHTVLVGKIRKMEHDIDRRIVKMNEKLCINRKLREAIDAQRAERARMDLIFTKITTETLRKRDKAAKLLDEIDKTRQEVADVEREIEAVRAEGEEWEKTCDARAAVLLQEIREIAARQRDTEELVDPEKYTFLGDSELMKHMQAAQENVLRSRVSRSRWKTGHAKIATDVVLTKYQENRSYIEKILEVSGTTTVSEMIDAFNNQEVEHFERIQQVNQLAEDIETHRQISARLREEIGRLKQRKDSVDVQRMNRIESLKARLQLLIDQKKHKEESNLELQDSLAALRPSILLLHSRIGCPDVHSDGDLKKVLGDIEDQIVSILQRYSEKMETTRKKNDLKAPDDPDSQTGTAPDATENNQQATENSPGKATSVSPKRRPSLSPTSRPRERDESPSKRSGATGSPVHQKATGSDVGAAPAPPALALPEPDAFAASGLGSSSPDGKTSLAGRAGSTVLARGQPYRYGDLKPPHLSIEDLKRKDNVEEEYPLTYDELKVKVWHGEHTGQHAPATVD</sequence>
<feature type="region of interest" description="Disordered" evidence="3">
    <location>
        <begin position="501"/>
        <end position="625"/>
    </location>
</feature>
<feature type="compositionally biased region" description="Basic and acidic residues" evidence="3">
    <location>
        <begin position="557"/>
        <end position="566"/>
    </location>
</feature>
<gene>
    <name evidence="5" type="ORF">P43SY_009094</name>
</gene>
<dbReference type="InterPro" id="IPR051876">
    <property type="entry name" value="ODA-DC/CCD"/>
</dbReference>
<name>A0AAD5MHA8_PYTIN</name>
<keyword evidence="1 2" id="KW-0175">Coiled coil</keyword>
<feature type="region of interest" description="Disordered" evidence="3">
    <location>
        <begin position="1"/>
        <end position="45"/>
    </location>
</feature>